<feature type="transmembrane region" description="Helical" evidence="1">
    <location>
        <begin position="38"/>
        <end position="58"/>
    </location>
</feature>
<keyword evidence="1" id="KW-0812">Transmembrane</keyword>
<dbReference type="AlphaFoldDB" id="A0A814U1Z8"/>
<organism evidence="2 4">
    <name type="scientific">Rotaria sordida</name>
    <dbReference type="NCBI Taxonomy" id="392033"/>
    <lineage>
        <taxon>Eukaryota</taxon>
        <taxon>Metazoa</taxon>
        <taxon>Spiralia</taxon>
        <taxon>Gnathifera</taxon>
        <taxon>Rotifera</taxon>
        <taxon>Eurotatoria</taxon>
        <taxon>Bdelloidea</taxon>
        <taxon>Philodinida</taxon>
        <taxon>Philodinidae</taxon>
        <taxon>Rotaria</taxon>
    </lineage>
</organism>
<accession>A0A814U1Z8</accession>
<evidence type="ECO:0008006" key="6">
    <source>
        <dbReference type="Google" id="ProtNLM"/>
    </source>
</evidence>
<feature type="transmembrane region" description="Helical" evidence="1">
    <location>
        <begin position="12"/>
        <end position="32"/>
    </location>
</feature>
<evidence type="ECO:0000256" key="1">
    <source>
        <dbReference type="SAM" id="Phobius"/>
    </source>
</evidence>
<evidence type="ECO:0000313" key="3">
    <source>
        <dbReference type="EMBL" id="CAF1421239.1"/>
    </source>
</evidence>
<proteinExistence type="predicted"/>
<comment type="caution">
    <text evidence="2">The sequence shown here is derived from an EMBL/GenBank/DDBJ whole genome shotgun (WGS) entry which is preliminary data.</text>
</comment>
<evidence type="ECO:0000313" key="5">
    <source>
        <dbReference type="Proteomes" id="UP000663870"/>
    </source>
</evidence>
<name>A0A814U1Z8_9BILA</name>
<dbReference type="EMBL" id="CAJNOL010001804">
    <property type="protein sequence ID" value="CAF1421239.1"/>
    <property type="molecule type" value="Genomic_DNA"/>
</dbReference>
<evidence type="ECO:0000313" key="2">
    <source>
        <dbReference type="EMBL" id="CAF1168486.1"/>
    </source>
</evidence>
<reference evidence="2" key="1">
    <citation type="submission" date="2021-02" db="EMBL/GenBank/DDBJ databases">
        <authorList>
            <person name="Nowell W R."/>
        </authorList>
    </citation>
    <scope>NUCLEOTIDE SEQUENCE</scope>
</reference>
<dbReference type="EMBL" id="CAJNOH010001047">
    <property type="protein sequence ID" value="CAF1168486.1"/>
    <property type="molecule type" value="Genomic_DNA"/>
</dbReference>
<evidence type="ECO:0000313" key="4">
    <source>
        <dbReference type="Proteomes" id="UP000663854"/>
    </source>
</evidence>
<protein>
    <recommendedName>
        <fullName evidence="6">F-box domain-containing protein</fullName>
    </recommendedName>
</protein>
<sequence>MKSQLELFPNEIFLCLFCYFSWNEILTLFWSLNKRLNSLIYSMFTINKCGIILIHPGLSYKQFSSKYFPLISHYELSSYIQHIHLNEINSNSCNLFNNNKNILHYPNLKSLVLTECYLSEILIENLSLLIQHQLKELTINIDEDIFETYRYEQNSIPILSNQEKLTDFILKCYIYSNEQLYYLKWLFNNLNHVKKVQLNVRINDMYQRNSLITNYTDVDANFIEKYFISDIKINLIHLNFNIISKCKYSLNNKEKILNSFKINSFFVEHQWTNVNYLFDSIKSYQYLSSSNVKISKFFYDLIEYPDIFDWPNIKYIEVIFHSRIDRFLEQFDQFFPNVTCIKFFMEYDGRIHQADITIPPLEMEDYRLTNIRLQNVTRFDLGIFLCRQYQDDRSINEIKERARTLAQIISMPIQLKYLRISTFIWLLQIIEYASNELRQDALNTVRYAEFSLPSCHRGSNQSIHIGKSLVPFLKTYMPHLQTLHLWKLDDFPWTSIRPDFERRHHRTLARRWAKSLKTSKSINKHVIVFEQDLSQLVKQLTEFVFLDIHGNIPYEKVEPYRSMVEKIFPNRQLHIDIARFRLWI</sequence>
<dbReference type="Proteomes" id="UP000663854">
    <property type="component" value="Unassembled WGS sequence"/>
</dbReference>
<gene>
    <name evidence="3" type="ORF">JXQ802_LOCUS35866</name>
    <name evidence="2" type="ORF">PYM288_LOCUS23136</name>
</gene>
<keyword evidence="5" id="KW-1185">Reference proteome</keyword>
<dbReference type="Proteomes" id="UP000663870">
    <property type="component" value="Unassembled WGS sequence"/>
</dbReference>
<keyword evidence="1" id="KW-1133">Transmembrane helix</keyword>
<keyword evidence="1" id="KW-0472">Membrane</keyword>